<accession>A6G597</accession>
<dbReference type="GO" id="GO:0005524">
    <property type="term" value="F:ATP binding"/>
    <property type="evidence" value="ECO:0007669"/>
    <property type="project" value="UniProtKB-UniRule"/>
</dbReference>
<organism evidence="11 12">
    <name type="scientific">Plesiocystis pacifica SIR-1</name>
    <dbReference type="NCBI Taxonomy" id="391625"/>
    <lineage>
        <taxon>Bacteria</taxon>
        <taxon>Pseudomonadati</taxon>
        <taxon>Myxococcota</taxon>
        <taxon>Polyangia</taxon>
        <taxon>Nannocystales</taxon>
        <taxon>Nannocystaceae</taxon>
        <taxon>Plesiocystis</taxon>
    </lineage>
</organism>
<feature type="compositionally biased region" description="Low complexity" evidence="9">
    <location>
        <begin position="214"/>
        <end position="228"/>
    </location>
</feature>
<dbReference type="InterPro" id="IPR011990">
    <property type="entry name" value="TPR-like_helical_dom_sf"/>
</dbReference>
<gene>
    <name evidence="11" type="ORF">PPSIR1_07193</name>
</gene>
<evidence type="ECO:0000256" key="2">
    <source>
        <dbReference type="ARBA" id="ARBA00012513"/>
    </source>
</evidence>
<evidence type="ECO:0000313" key="12">
    <source>
        <dbReference type="Proteomes" id="UP000005801"/>
    </source>
</evidence>
<dbReference type="SMART" id="SM00028">
    <property type="entry name" value="TPR"/>
    <property type="match status" value="3"/>
</dbReference>
<keyword evidence="6 7" id="KW-0067">ATP-binding</keyword>
<feature type="region of interest" description="Disordered" evidence="9">
    <location>
        <begin position="214"/>
        <end position="278"/>
    </location>
</feature>
<dbReference type="Pfam" id="PF13374">
    <property type="entry name" value="TPR_10"/>
    <property type="match status" value="1"/>
</dbReference>
<evidence type="ECO:0000256" key="5">
    <source>
        <dbReference type="ARBA" id="ARBA00022777"/>
    </source>
</evidence>
<dbReference type="OrthoDB" id="9801841at2"/>
<dbReference type="InterPro" id="IPR019734">
    <property type="entry name" value="TPR_rpt"/>
</dbReference>
<dbReference type="EMBL" id="ABCS01000024">
    <property type="protein sequence ID" value="EDM79009.1"/>
    <property type="molecule type" value="Genomic_DNA"/>
</dbReference>
<dbReference type="InterPro" id="IPR050660">
    <property type="entry name" value="NEK_Ser/Thr_kinase"/>
</dbReference>
<dbReference type="Gene3D" id="1.25.40.10">
    <property type="entry name" value="Tetratricopeptide repeat domain"/>
    <property type="match status" value="2"/>
</dbReference>
<dbReference type="Proteomes" id="UP000005801">
    <property type="component" value="Unassembled WGS sequence"/>
</dbReference>
<name>A6G597_9BACT</name>
<dbReference type="InterPro" id="IPR017441">
    <property type="entry name" value="Protein_kinase_ATP_BS"/>
</dbReference>
<keyword evidence="3" id="KW-0808">Transferase</keyword>
<feature type="region of interest" description="Disordered" evidence="9">
    <location>
        <begin position="17"/>
        <end position="44"/>
    </location>
</feature>
<keyword evidence="5 11" id="KW-0418">Kinase</keyword>
<reference evidence="11 12" key="1">
    <citation type="submission" date="2007-06" db="EMBL/GenBank/DDBJ databases">
        <authorList>
            <person name="Shimkets L."/>
            <person name="Ferriera S."/>
            <person name="Johnson J."/>
            <person name="Kravitz S."/>
            <person name="Beeson K."/>
            <person name="Sutton G."/>
            <person name="Rogers Y.-H."/>
            <person name="Friedman R."/>
            <person name="Frazier M."/>
            <person name="Venter J.C."/>
        </authorList>
    </citation>
    <scope>NUCLEOTIDE SEQUENCE [LARGE SCALE GENOMIC DNA]</scope>
    <source>
        <strain evidence="11 12">SIR-1</strain>
    </source>
</reference>
<dbReference type="Pfam" id="PF00069">
    <property type="entry name" value="Pkinase"/>
    <property type="match status" value="2"/>
</dbReference>
<dbReference type="InterPro" id="IPR008271">
    <property type="entry name" value="Ser/Thr_kinase_AS"/>
</dbReference>
<sequence length="1164" mass="125540">MPGDDQLLDTVCEADAARRPGEGELLFDPQATHDDADGLDDEPADPMVGRYRLLDRLGVGGMGTVFLAEDPELERQVAIKLLHSRSADHSQVRLLREAQAMARVSHPNVAAVYDVGRFGSETFVAMEYIAGGTLEDWLEQTERSWREIVKLFIAAGRGLAAAHAADLIHRDFKPANVLIGLDGVPKVTDFGLVRASARALESLGDSGAAMRASAVEEAEAGSSSGSRRVQPRANVPTGPVADAPSSDASSSNASGRSSQELRGTRSTGGGMLASTSSSGSRVGRALALRVTRAGAAMGTPAYMAPEQLRGDAIDGRSDQFSFCIALYEALYAEPPFCGDDIKARVQALALDERRPRPSSARAREVPGWVDAIVERGLSHDPAARWPSMEALLEALADDPWLRRRRRRRAVISAGLSLALVTGVGLGAWGVEQRRARACDATAEGAAAAWSSRRADLRRALEAGGEHYAAAHAERVEAAFEGWTQRWGRTRRELCMAHGSGRAADERAPVDRSGRVAAAERRCLDDQLAAFEAVLAIFEEAAERPGVAAHALATADALPDPSTCREDAREQVDAGVGALVSGEGCGAELHGALHRVRALDHAGLYQDGAAAAQALLARPALRTCPSLHDEAQVLAAELDLALNHDDEAEAGFRAVLRSAGTRDDLPTALRASQGLSAIARQRDAIEVAWVWHEFSALFVERLESPPELVVELTMERAHLHLMADQPEAVERELEAARARIDEVLGDQHPTWLRWYNLQADLLDMQGKAAEAAEASEAALNLAKAIYGPDHPEAVRALVTLSGNLSDLDGERALALQHTAFDMARRIYPPGHPSLLHAQNGLAVTLVRAGQLDQAVLELESLIAQIDALPEDQRDLSQLGQFLSNYGAVLRRLERHQEAEPHLRRSVAVTEAALGPDHHRVGLALLNLGNVIGRLGKMEESIAVQTRALRIFETLDPNHQWVALVLGNLGKLNLGLDRPDEALRLFERGANVARVTYGEDHPRYVERVVDLARAEAALGQREQAQLRFDRAFELCAAQARKAELDSAQARLDRAQGDGRSLRDEECSFALGALTRFHLDSQQPARAVEAGARAYAVRERIDDPVERANLIFAYAEALAANARYEGPEGARAVAAAALEALAQAPENWADVAIERARMETTVAGWPS</sequence>
<evidence type="ECO:0000256" key="6">
    <source>
        <dbReference type="ARBA" id="ARBA00022840"/>
    </source>
</evidence>
<keyword evidence="4 7" id="KW-0547">Nucleotide-binding</keyword>
<feature type="coiled-coil region" evidence="8">
    <location>
        <begin position="1035"/>
        <end position="1062"/>
    </location>
</feature>
<dbReference type="SUPFAM" id="SSF56112">
    <property type="entry name" value="Protein kinase-like (PK-like)"/>
    <property type="match status" value="1"/>
</dbReference>
<evidence type="ECO:0000259" key="10">
    <source>
        <dbReference type="PROSITE" id="PS50011"/>
    </source>
</evidence>
<feature type="compositionally biased region" description="Low complexity" evidence="9">
    <location>
        <begin position="241"/>
        <end position="258"/>
    </location>
</feature>
<comment type="similarity">
    <text evidence="1">Belongs to the protein kinase superfamily. NEK Ser/Thr protein kinase family. NIMA subfamily.</text>
</comment>
<dbReference type="PANTHER" id="PTHR43671:SF13">
    <property type="entry name" value="SERINE_THREONINE-PROTEIN KINASE NEK2"/>
    <property type="match status" value="1"/>
</dbReference>
<dbReference type="Gene3D" id="3.30.200.20">
    <property type="entry name" value="Phosphorylase Kinase, domain 1"/>
    <property type="match status" value="1"/>
</dbReference>
<evidence type="ECO:0000256" key="1">
    <source>
        <dbReference type="ARBA" id="ARBA00010886"/>
    </source>
</evidence>
<dbReference type="STRING" id="391625.PPSIR1_07193"/>
<evidence type="ECO:0000256" key="4">
    <source>
        <dbReference type="ARBA" id="ARBA00022741"/>
    </source>
</evidence>
<dbReference type="PROSITE" id="PS50011">
    <property type="entry name" value="PROTEIN_KINASE_DOM"/>
    <property type="match status" value="1"/>
</dbReference>
<protein>
    <recommendedName>
        <fullName evidence="2">non-specific serine/threonine protein kinase</fullName>
        <ecNumber evidence="2">2.7.11.1</ecNumber>
    </recommendedName>
</protein>
<dbReference type="eggNOG" id="COG0515">
    <property type="taxonomic scope" value="Bacteria"/>
</dbReference>
<dbReference type="PROSITE" id="PS00108">
    <property type="entry name" value="PROTEIN_KINASE_ST"/>
    <property type="match status" value="1"/>
</dbReference>
<evidence type="ECO:0000256" key="9">
    <source>
        <dbReference type="SAM" id="MobiDB-lite"/>
    </source>
</evidence>
<dbReference type="InterPro" id="IPR011009">
    <property type="entry name" value="Kinase-like_dom_sf"/>
</dbReference>
<evidence type="ECO:0000313" key="11">
    <source>
        <dbReference type="EMBL" id="EDM79009.1"/>
    </source>
</evidence>
<keyword evidence="8" id="KW-0175">Coiled coil</keyword>
<dbReference type="PANTHER" id="PTHR43671">
    <property type="entry name" value="SERINE/THREONINE-PROTEIN KINASE NEK"/>
    <property type="match status" value="1"/>
</dbReference>
<evidence type="ECO:0000256" key="8">
    <source>
        <dbReference type="SAM" id="Coils"/>
    </source>
</evidence>
<dbReference type="RefSeq" id="WP_006971896.1">
    <property type="nucleotide sequence ID" value="NZ_ABCS01000024.1"/>
</dbReference>
<feature type="domain" description="Protein kinase" evidence="10">
    <location>
        <begin position="51"/>
        <end position="401"/>
    </location>
</feature>
<proteinExistence type="inferred from homology"/>
<dbReference type="EC" id="2.7.11.1" evidence="2"/>
<dbReference type="PROSITE" id="PS00107">
    <property type="entry name" value="PROTEIN_KINASE_ATP"/>
    <property type="match status" value="1"/>
</dbReference>
<dbReference type="Pfam" id="PF13424">
    <property type="entry name" value="TPR_12"/>
    <property type="match status" value="2"/>
</dbReference>
<comment type="caution">
    <text evidence="11">The sequence shown here is derived from an EMBL/GenBank/DDBJ whole genome shotgun (WGS) entry which is preliminary data.</text>
</comment>
<dbReference type="InterPro" id="IPR000719">
    <property type="entry name" value="Prot_kinase_dom"/>
</dbReference>
<dbReference type="SUPFAM" id="SSF48452">
    <property type="entry name" value="TPR-like"/>
    <property type="match status" value="3"/>
</dbReference>
<evidence type="ECO:0000256" key="3">
    <source>
        <dbReference type="ARBA" id="ARBA00022679"/>
    </source>
</evidence>
<feature type="binding site" evidence="7">
    <location>
        <position position="80"/>
    </location>
    <ligand>
        <name>ATP</name>
        <dbReference type="ChEBI" id="CHEBI:30616"/>
    </ligand>
</feature>
<dbReference type="CDD" id="cd14014">
    <property type="entry name" value="STKc_PknB_like"/>
    <property type="match status" value="1"/>
</dbReference>
<dbReference type="Gene3D" id="1.10.510.10">
    <property type="entry name" value="Transferase(Phosphotransferase) domain 1"/>
    <property type="match status" value="1"/>
</dbReference>
<keyword evidence="12" id="KW-1185">Reference proteome</keyword>
<dbReference type="AlphaFoldDB" id="A6G597"/>
<dbReference type="GO" id="GO:0004674">
    <property type="term" value="F:protein serine/threonine kinase activity"/>
    <property type="evidence" value="ECO:0007669"/>
    <property type="project" value="UniProtKB-EC"/>
</dbReference>
<evidence type="ECO:0000256" key="7">
    <source>
        <dbReference type="PROSITE-ProRule" id="PRU10141"/>
    </source>
</evidence>